<feature type="compositionally biased region" description="Polar residues" evidence="5">
    <location>
        <begin position="1943"/>
        <end position="1952"/>
    </location>
</feature>
<evidence type="ECO:0000259" key="8">
    <source>
        <dbReference type="PROSITE" id="PS51284"/>
    </source>
</evidence>
<dbReference type="InterPro" id="IPR040099">
    <property type="entry name" value="ZZEF1"/>
</dbReference>
<dbReference type="Pfam" id="PF00569">
    <property type="entry name" value="ZZ"/>
    <property type="match status" value="2"/>
</dbReference>
<dbReference type="KEGG" id="aten:116302687"/>
<dbReference type="InterPro" id="IPR002048">
    <property type="entry name" value="EF_hand_dom"/>
</dbReference>
<evidence type="ECO:0000256" key="5">
    <source>
        <dbReference type="SAM" id="MobiDB-lite"/>
    </source>
</evidence>
<evidence type="ECO:0000259" key="7">
    <source>
        <dbReference type="PROSITE" id="PS50222"/>
    </source>
</evidence>
<dbReference type="InterPro" id="IPR008979">
    <property type="entry name" value="Galactose-bd-like_sf"/>
</dbReference>
<evidence type="ECO:0000256" key="4">
    <source>
        <dbReference type="PROSITE-ProRule" id="PRU00228"/>
    </source>
</evidence>
<dbReference type="Gene3D" id="3.30.60.90">
    <property type="match status" value="2"/>
</dbReference>
<dbReference type="SMART" id="SM01337">
    <property type="entry name" value="APC10"/>
    <property type="match status" value="1"/>
</dbReference>
<feature type="region of interest" description="Disordered" evidence="5">
    <location>
        <begin position="1"/>
        <end position="24"/>
    </location>
</feature>
<dbReference type="SUPFAM" id="SSF57850">
    <property type="entry name" value="RING/U-box"/>
    <property type="match status" value="2"/>
</dbReference>
<name>A0A6P8IM40_ACTTE</name>
<dbReference type="PANTHER" id="PTHR22772:SF4">
    <property type="entry name" value="ZINC FINGER ZZ-TYPE AND EF-HAND DOMAIN-CONTAINING PROTEIN 1"/>
    <property type="match status" value="1"/>
</dbReference>
<reference evidence="10" key="1">
    <citation type="submission" date="2025-08" db="UniProtKB">
        <authorList>
            <consortium name="RefSeq"/>
        </authorList>
    </citation>
    <scope>IDENTIFICATION</scope>
    <source>
        <tissue evidence="10">Tentacle</tissue>
    </source>
</reference>
<dbReference type="GO" id="GO:0008270">
    <property type="term" value="F:zinc ion binding"/>
    <property type="evidence" value="ECO:0007669"/>
    <property type="project" value="UniProtKB-KW"/>
</dbReference>
<dbReference type="PROSITE" id="PS51284">
    <property type="entry name" value="DOC"/>
    <property type="match status" value="1"/>
</dbReference>
<sequence>MGNAPSGAMNDNDDDDADFLEEGKASFSPDSFEGGLDISVLFDHALLREAAGKIKEEANEGLLQQHVSTIVRWLEERRGRHDEYISLSQFTDMLVGRGANREECVELFNQFDAEGNGHVVVEYFLETLQGLPGGAVSAKGDLRTSTKSLQSCSLTPGFVDAFAENSETVLNHGQKLLKFLMRNRSQSTSLPIPALDGFCNTSEMRLKVLQAHIEAFKEKVNLSNRSPSIEDGEILKPLTKCYMDIEVSSNKSDAMRVVNNDSNSYWQSDGPARSHWVRLRMRPNVVLKQLSINVASADQSYMPQHVVIMAGRDEQHLREIGDVRIPSHITGDYTLIENVKTPYPIIQINIRRCHSDGCDTRVRGLKAIGFRVLRSKGMSVGDASAVWYLSILGATAQAALPLAPHLRDTLLAVTRSALKHMRPLSLSHSSPERPSFMSQNVMDEVESFLHSVVSFGGSIHPESLKILLEFTLARGSLKSILKVVKLLYDVCDEDFNALEIIQSLQEVQFSATRMHGTQLKMSLVSCDGGEKDKNSKPENVLSENWTSEAYLSENGKKLVNMTFSCASSNPIKLTKLVLKVYKGAIGPKAGIVFVLNDFKRDEKDKEPSDTDLFSKYNNWTKADYTEFLKNKSTTDKSEEEPVAFFTTESDWDEVEVTVDTILTGKYILIKFLGPRKEPSDRIGVVGVHFFGYELKPDCSLSVDLKLDELAPLPESNPIDGSVLFLRILAFLDEMAKDQVLAKSKSNKQSTPMREKEGQLEISSVTLELLWDIYGLITSRGIKHRKIIVSSVLLLRLLYLSLPHLKPMKMLTSKKEKENASEKQLLSSKVFTHLCDIVDDDGTLFTKEIQQISKQIILEGAEVFFPDTETRRNHLLSMVDQVMGEGKAVSLAMTFESLCRFFSNKDASGLLGLPDILPEGFNCTPVISVMTTLLSVAYQECIGSLQSESSKTNHSTSNLVQLLCAMQKSLLLWCYTQLKDADKNGKESALTLVQDYTAILANKVCSALQTVSGSKCKMTAIDRLEHSFVAAATRQFVLFLNLFTGIDDICLHMLRSLHPIILELKKLSTDLPDLFFKIDSEEWNKAQGETVLRTWDEESNHDYENNQDISKVFSCPGCSEFTVEFDPQCETERKYDYLEFTDSNGNKRRFDQKVGTDKWPLKIQFKAGDRLLFYFHSDGSNSEWGYKFKVTAKGSPDIALSWIFDLQLGMARLFGVLCSAALDSRKASLPPSTAEVEEDDSKLLHSEIWTTLFRGGYMTGKLQRSLSGHYSTSPPQESAVNSFLHKLIEGEDATGNELVKCCLKPHPGPSMGGLSVDKAVNAVFAALIWHSQELREQVVLYANNTPPESVPLGIQEAYSIAESLRRTLVDRRQKLILQSEEEDQQGTSGSKTDPDSPVTSCREKAQFLLKFGGLQRLTDKSEGRDNKRSKWLSRKSSWHKSSSNENLSAPISINNATRQRAFSVEEIKTIDKHPAFKLIIDFVTNESYSHERIRRLLQQRYKHANTVADIYLFASDFLRISSESDVVQAPAVLFLQQFLSMQKYFPSHYADNLDGCGLALEGKVRRAYYTLVRRGLDAVKSYSSHTTDLKTTSAAFECLRAYVLHLLDTEWKAYDYAFIVDVHLPEFLLDTAKSTVQIPKMDMNDLSEKQELEHYEDCMKWFEEAKNSFDSWWRRMQTQELNPEEKRQMHLFVAEFSDCLDVTITCDGCSCTLPGRRFRCLNCPDVDLCSACYLGGIMPEGHTEDHQVVDLRYKCNNCRCFIVGTRFHCNECEDFDLCLGCQMFLKFPARHLASHRVTKFPFKSDSSSNQPTGLSQTYTHHHAWLQFSALALSLANALNIPDKSAFGLGLNAEYMRNAGQLHTDCLELLNKCLKYTQLPTEAKEEAKATSTASEGKTTEAKNVEEGALSSSSAEGLAKSSSSEDSLDKKEASPATDELEEKTSAALSQTSEGSTCAGDVAPSTEDASSSKEVVSPSDDVGPSKEDVGSPSEVSAPSEGGAAPSTRVVSSSTVDISLSSEDTTPSNQDAEASRSDETVLIAKYSGSSLSTKPSECSSLETISEEEAKSTRKEETEKVFAKGAQERLLGLLGALLPQDSKLSHWSNYCMGIEVFLAERLLPSLYNIIRSRYCDVDTRSLAMGVLAKYLKCINPEVSDRAIFIVNSSGQVTRNVKTQESMEDASRGIQESDKVSRGTSTVEFLFYLGAEYLASSDLDAASGMASTLQQLTSVSQWQPSVSTHIGKFIQRLASIADTIELNAIFGLLVFAGFPDVVRMGSVVEVKQIAEENRKAVVLKSYPEKGAVMVIDIKSRRKKSVKEHDVESSSGWTDASHTTNMTILIGIVKDNLTEIKRGTSVSVERLWMLYLALKGLLRNIKAAEDSVYHNDLIKRDVIPVLINLSCKGTSFSNQWLLRDLEVLSLKLYKLEKMKPKEKSEAPMKGKGAKAAAQAAASKPSSTSVASGSSAESGGEDPYEGMDDVTKACFDTIHEAVQASLAILRAIYENVGRDREKLLEEVQRCFDGSGFQPSEEVKELSKKWEPKPEKTEDVPQDVVIDVGVVRYSAKELKNWTVEAKPEQEDMAQKLIPTMSDAEIAETRQKQARTKSAELLKNVLEKERKPGCTDYLVKVNLALSIIYARHLLAAILSDWPEEQVITSELLDKCDEIQLIGLLDIIQRMESKETFENVVSNVVRQGDTLLVQPLSLAATHCMGEETLSSETRESEHDYKNETVDSGKVHIAGASTLFVKFDPRCATEEGCDELILATSLDYQQNRHVFSGPQGRWVDLELPGDTLYYKFTSDSSTNDWGWKFVVTGGQHGRFKTGFSVLNALLSLDNHIARTLPVQLLWGWLVSVACCQVGQQRLMATGLLLRLLLVVSGQAVDSNGSQTDPLDAAQRPDLRLLKPLWALYTKMLEKEGSSGAAPTLVSPVLRGLTELFLVVENLAQDWGMAEDLVVGFTTNESLKRCFSQAVQKIGAIGIAIGLPNKASDALIQAALHTPPKPPTETKEDGAPVAKSDDFDLPFMIHLEDEENDDTTAEEDTTDDESSGSVW</sequence>
<feature type="compositionally biased region" description="Acidic residues" evidence="5">
    <location>
        <begin position="11"/>
        <end position="20"/>
    </location>
</feature>
<feature type="compositionally biased region" description="Basic residues" evidence="5">
    <location>
        <begin position="1428"/>
        <end position="1437"/>
    </location>
</feature>
<keyword evidence="3" id="KW-0862">Zinc</keyword>
<organism evidence="9 10">
    <name type="scientific">Actinia tenebrosa</name>
    <name type="common">Australian red waratah sea anemone</name>
    <dbReference type="NCBI Taxonomy" id="6105"/>
    <lineage>
        <taxon>Eukaryota</taxon>
        <taxon>Metazoa</taxon>
        <taxon>Cnidaria</taxon>
        <taxon>Anthozoa</taxon>
        <taxon>Hexacorallia</taxon>
        <taxon>Actiniaria</taxon>
        <taxon>Actiniidae</taxon>
        <taxon>Actinia</taxon>
    </lineage>
</organism>
<feature type="domain" description="ZZ-type" evidence="6">
    <location>
        <begin position="1749"/>
        <end position="1804"/>
    </location>
</feature>
<feature type="compositionally biased region" description="Polar residues" evidence="5">
    <location>
        <begin position="2018"/>
        <end position="2027"/>
    </location>
</feature>
<evidence type="ECO:0000256" key="3">
    <source>
        <dbReference type="ARBA" id="ARBA00022833"/>
    </source>
</evidence>
<dbReference type="SMART" id="SM00291">
    <property type="entry name" value="ZnF_ZZ"/>
    <property type="match status" value="2"/>
</dbReference>
<evidence type="ECO:0000256" key="1">
    <source>
        <dbReference type="ARBA" id="ARBA00022723"/>
    </source>
</evidence>
<feature type="compositionally biased region" description="Low complexity" evidence="5">
    <location>
        <begin position="1904"/>
        <end position="1922"/>
    </location>
</feature>
<keyword evidence="9" id="KW-1185">Reference proteome</keyword>
<feature type="region of interest" description="Disordered" evidence="5">
    <location>
        <begin position="3024"/>
        <end position="3049"/>
    </location>
</feature>
<feature type="region of interest" description="Disordered" evidence="5">
    <location>
        <begin position="1377"/>
        <end position="1398"/>
    </location>
</feature>
<evidence type="ECO:0000256" key="2">
    <source>
        <dbReference type="ARBA" id="ARBA00022771"/>
    </source>
</evidence>
<evidence type="ECO:0000313" key="9">
    <source>
        <dbReference type="Proteomes" id="UP000515163"/>
    </source>
</evidence>
<dbReference type="GeneID" id="116302687"/>
<dbReference type="Proteomes" id="UP000515163">
    <property type="component" value="Unplaced"/>
</dbReference>
<dbReference type="FunCoup" id="A0A6P8IM40">
    <property type="interactions" value="1734"/>
</dbReference>
<dbReference type="PROSITE" id="PS01357">
    <property type="entry name" value="ZF_ZZ_1"/>
    <property type="match status" value="2"/>
</dbReference>
<evidence type="ECO:0000313" key="10">
    <source>
        <dbReference type="RefSeq" id="XP_031567894.1"/>
    </source>
</evidence>
<dbReference type="PROSITE" id="PS50135">
    <property type="entry name" value="ZF_ZZ_2"/>
    <property type="match status" value="2"/>
</dbReference>
<feature type="compositionally biased region" description="Low complexity" evidence="5">
    <location>
        <begin position="2005"/>
        <end position="2017"/>
    </location>
</feature>
<dbReference type="InterPro" id="IPR004939">
    <property type="entry name" value="APC_su10/DOC_dom"/>
</dbReference>
<feature type="compositionally biased region" description="Low complexity" evidence="5">
    <location>
        <begin position="1438"/>
        <end position="1447"/>
    </location>
</feature>
<accession>A0A6P8IM40</accession>
<dbReference type="SUPFAM" id="SSF49785">
    <property type="entry name" value="Galactose-binding domain-like"/>
    <property type="match status" value="1"/>
</dbReference>
<feature type="compositionally biased region" description="Acidic residues" evidence="5">
    <location>
        <begin position="3026"/>
        <end position="3049"/>
    </location>
</feature>
<keyword evidence="2 4" id="KW-0863">Zinc-finger</keyword>
<dbReference type="InterPro" id="IPR043145">
    <property type="entry name" value="Znf_ZZ_sf"/>
</dbReference>
<feature type="domain" description="EF-hand" evidence="7">
    <location>
        <begin position="99"/>
        <end position="134"/>
    </location>
</feature>
<feature type="region of interest" description="Disordered" evidence="5">
    <location>
        <begin position="1418"/>
        <end position="1448"/>
    </location>
</feature>
<dbReference type="RefSeq" id="XP_031567894.1">
    <property type="nucleotide sequence ID" value="XM_031712034.1"/>
</dbReference>
<feature type="domain" description="ZZ-type" evidence="6">
    <location>
        <begin position="1700"/>
        <end position="1755"/>
    </location>
</feature>
<gene>
    <name evidence="10" type="primary">LOC116302687</name>
</gene>
<keyword evidence="1" id="KW-0479">Metal-binding</keyword>
<dbReference type="OrthoDB" id="6020050at2759"/>
<dbReference type="Pfam" id="PF03256">
    <property type="entry name" value="ANAPC10"/>
    <property type="match status" value="1"/>
</dbReference>
<feature type="region of interest" description="Disordered" evidence="5">
    <location>
        <begin position="1883"/>
        <end position="2034"/>
    </location>
</feature>
<dbReference type="PROSITE" id="PS50222">
    <property type="entry name" value="EF_HAND_2"/>
    <property type="match status" value="1"/>
</dbReference>
<dbReference type="CDD" id="cd02249">
    <property type="entry name" value="ZZ"/>
    <property type="match status" value="1"/>
</dbReference>
<dbReference type="InterPro" id="IPR000433">
    <property type="entry name" value="Znf_ZZ"/>
</dbReference>
<dbReference type="PANTHER" id="PTHR22772">
    <property type="entry name" value="NOVEL ZZ TYPE ZINC FINGER DOMAIN CONTAINING PROTEIN"/>
    <property type="match status" value="1"/>
</dbReference>
<proteinExistence type="predicted"/>
<feature type="domain" description="DOC" evidence="8">
    <location>
        <begin position="215"/>
        <end position="394"/>
    </location>
</feature>
<evidence type="ECO:0000259" key="6">
    <source>
        <dbReference type="PROSITE" id="PS50135"/>
    </source>
</evidence>
<dbReference type="InParanoid" id="A0A6P8IM40"/>
<dbReference type="Gene3D" id="2.60.120.260">
    <property type="entry name" value="Galactose-binding domain-like"/>
    <property type="match status" value="1"/>
</dbReference>
<protein>
    <submittedName>
        <fullName evidence="10">Zinc finger ZZ-type and EF-hand domain-containing protein 1-like</fullName>
    </submittedName>
</protein>
<feature type="compositionally biased region" description="Low complexity" evidence="5">
    <location>
        <begin position="2437"/>
        <end position="2465"/>
    </location>
</feature>
<feature type="compositionally biased region" description="Basic and acidic residues" evidence="5">
    <location>
        <begin position="1418"/>
        <end position="1427"/>
    </location>
</feature>
<feature type="region of interest" description="Disordered" evidence="5">
    <location>
        <begin position="2429"/>
        <end position="2472"/>
    </location>
</feature>
<dbReference type="GO" id="GO:0005509">
    <property type="term" value="F:calcium ion binding"/>
    <property type="evidence" value="ECO:0007669"/>
    <property type="project" value="InterPro"/>
</dbReference>